<comment type="caution">
    <text evidence="1">The sequence shown here is derived from an EMBL/GenBank/DDBJ whole genome shotgun (WGS) entry which is preliminary data.</text>
</comment>
<evidence type="ECO:0000313" key="1">
    <source>
        <dbReference type="EMBL" id="MBO9151086.1"/>
    </source>
</evidence>
<dbReference type="EMBL" id="JAGHKP010000001">
    <property type="protein sequence ID" value="MBO9151086.1"/>
    <property type="molecule type" value="Genomic_DNA"/>
</dbReference>
<dbReference type="InterPro" id="IPR024302">
    <property type="entry name" value="SusD-like"/>
</dbReference>
<keyword evidence="2" id="KW-1185">Reference proteome</keyword>
<keyword evidence="1" id="KW-0449">Lipoprotein</keyword>
<proteinExistence type="predicted"/>
<gene>
    <name evidence="1" type="ORF">J7I43_02635</name>
</gene>
<dbReference type="Pfam" id="PF12741">
    <property type="entry name" value="SusD-like"/>
    <property type="match status" value="1"/>
</dbReference>
<reference evidence="2" key="1">
    <citation type="submission" date="2021-03" db="EMBL/GenBank/DDBJ databases">
        <title>Assistant Professor.</title>
        <authorList>
            <person name="Huq M.A."/>
        </authorList>
    </citation>
    <scope>NUCLEOTIDE SEQUENCE [LARGE SCALE GENOMIC DNA]</scope>
    <source>
        <strain evidence="2">MAH-28</strain>
    </source>
</reference>
<organism evidence="1 2">
    <name type="scientific">Chitinophaga chungangae</name>
    <dbReference type="NCBI Taxonomy" id="2821488"/>
    <lineage>
        <taxon>Bacteria</taxon>
        <taxon>Pseudomonadati</taxon>
        <taxon>Bacteroidota</taxon>
        <taxon>Chitinophagia</taxon>
        <taxon>Chitinophagales</taxon>
        <taxon>Chitinophagaceae</taxon>
        <taxon>Chitinophaga</taxon>
    </lineage>
</organism>
<dbReference type="Proteomes" id="UP000679126">
    <property type="component" value="Unassembled WGS sequence"/>
</dbReference>
<protein>
    <submittedName>
        <fullName evidence="1">SusD/RagB family nutrient-binding outer membrane lipoprotein</fullName>
    </submittedName>
</protein>
<accession>A0ABS3Y8T2</accession>
<name>A0ABS3Y8T2_9BACT</name>
<dbReference type="SUPFAM" id="SSF48452">
    <property type="entry name" value="TPR-like"/>
    <property type="match status" value="1"/>
</dbReference>
<dbReference type="RefSeq" id="WP_209142939.1">
    <property type="nucleotide sequence ID" value="NZ_JAGHKP010000001.1"/>
</dbReference>
<evidence type="ECO:0000313" key="2">
    <source>
        <dbReference type="Proteomes" id="UP000679126"/>
    </source>
</evidence>
<dbReference type="InterPro" id="IPR011990">
    <property type="entry name" value="TPR-like_helical_dom_sf"/>
</dbReference>
<dbReference type="Gene3D" id="1.25.40.390">
    <property type="match status" value="1"/>
</dbReference>
<sequence>MKAIHTLGIGALALVTFASSCTKDFENINKNPEITPDISPEQLITTSQKAMVDRDFDWFYEHYQYLMRYAQYTVSYPDGNNSGMFANPRVNDFYSAFYRNIGRNLADIQQVVDKKTGEDKTYYSQVRAIATINKVYSAFRVSDVNGSIPYTEAFQARIDGTLTPVYDSQEKLFGIFDAELKEAIAALTATGEFMKYGNSDIFYNGDAAKWAKAANVLRLKIAMRLGKRDADKLKAIAAEVMASPAGLFTGNADEWKFVSSTNFARGGNWNAQGNATRGGKTLVDFMYDNADPRLSLFFKKNGFTEAVFNRLKAGGAFPASAVYNPRQYVGMPESPDDRANPAYARLFGVKSYSIVENGQNVTVQVDTLSMFQNRIFDLGSDGNLDGKYTQPIMTYAEMCFMLSELSLKGIVPGDAADWYNKGVTASINAYSAIATLAPAIGFATPTADAINAYLAKPAIAFAGTDEQKLEKIGIQQYLNSFKTPWEAWGYYKLLGYPKVGGVLNRKEFIASGVRQEVPRRWPLPISNQNIDNYNKAVAEMKATGEYGNAVEDITGRVWWDKK</sequence>
<dbReference type="PROSITE" id="PS51257">
    <property type="entry name" value="PROKAR_LIPOPROTEIN"/>
    <property type="match status" value="1"/>
</dbReference>